<dbReference type="InterPro" id="IPR028098">
    <property type="entry name" value="Glyco_trans_4-like_N"/>
</dbReference>
<sequence>MKILHVYKDYYPPVVGGIEKHIAQVCNHLKKKHEVQVLVCNRGFSTEIEHVDGVRVVKVGQLGRLQSAPIPPAFALWLRRLEADILHFHLPNPTCELSYLLARPPGAVVATYHSDIVRQEFLLRFYSPFLRSFLRKTRLILPTSPVYAEGSLYLREFAHKCRVVPLGVDTHLFDSISPVKEEVNALHVRYGQEFILFVGKLRYYKGLQFLIRAMPRIPVPLVIVGTGPMEDELKGLAILNGVKEKVHFAGEVSDMDLAAYYHACSLFVLPSIYRSEAYGLVQLEAHACGKPVVSTRLGTGVEYVNLHLKTGCVVPPADPDALAAAIESLLNDPKRRQEMGEFARQRVCDEFDLDRMFHKIEDVYQEALESR</sequence>
<keyword evidence="3" id="KW-0808">Transferase</keyword>
<reference evidence="3 4" key="1">
    <citation type="journal article" date="2017" name="ISME J.">
        <title>Energy and carbon metabolisms in a deep terrestrial subsurface fluid microbial community.</title>
        <authorList>
            <person name="Momper L."/>
            <person name="Jungbluth S.P."/>
            <person name="Lee M.D."/>
            <person name="Amend J.P."/>
        </authorList>
    </citation>
    <scope>NUCLEOTIDE SEQUENCE [LARGE SCALE GENOMIC DNA]</scope>
    <source>
        <strain evidence="3">SURF_5</strain>
    </source>
</reference>
<evidence type="ECO:0000313" key="4">
    <source>
        <dbReference type="Proteomes" id="UP000265882"/>
    </source>
</evidence>
<dbReference type="InterPro" id="IPR001296">
    <property type="entry name" value="Glyco_trans_1"/>
</dbReference>
<evidence type="ECO:0000313" key="3">
    <source>
        <dbReference type="EMBL" id="RJP24069.1"/>
    </source>
</evidence>
<dbReference type="PANTHER" id="PTHR45947:SF3">
    <property type="entry name" value="SULFOQUINOVOSYL TRANSFERASE SQD2"/>
    <property type="match status" value="1"/>
</dbReference>
<dbReference type="Pfam" id="PF13439">
    <property type="entry name" value="Glyco_transf_4"/>
    <property type="match status" value="1"/>
</dbReference>
<dbReference type="PANTHER" id="PTHR45947">
    <property type="entry name" value="SULFOQUINOVOSYL TRANSFERASE SQD2"/>
    <property type="match status" value="1"/>
</dbReference>
<gene>
    <name evidence="3" type="ORF">C4520_05090</name>
</gene>
<feature type="domain" description="Glycosyltransferase subfamily 4-like N-terminal" evidence="2">
    <location>
        <begin position="15"/>
        <end position="171"/>
    </location>
</feature>
<protein>
    <submittedName>
        <fullName evidence="3">Glycosyltransferase</fullName>
    </submittedName>
</protein>
<name>A0A3A4NYY7_ABYX5</name>
<comment type="caution">
    <text evidence="3">The sequence shown here is derived from an EMBL/GenBank/DDBJ whole genome shotgun (WGS) entry which is preliminary data.</text>
</comment>
<dbReference type="GO" id="GO:0016757">
    <property type="term" value="F:glycosyltransferase activity"/>
    <property type="evidence" value="ECO:0007669"/>
    <property type="project" value="InterPro"/>
</dbReference>
<evidence type="ECO:0000259" key="2">
    <source>
        <dbReference type="Pfam" id="PF13439"/>
    </source>
</evidence>
<accession>A0A3A4NYY7</accession>
<organism evidence="3 4">
    <name type="scientific">Abyssobacteria bacterium (strain SURF_5)</name>
    <dbReference type="NCBI Taxonomy" id="2093360"/>
    <lineage>
        <taxon>Bacteria</taxon>
        <taxon>Pseudomonadati</taxon>
        <taxon>Candidatus Hydrogenedentota</taxon>
        <taxon>Candidatus Abyssobacteria</taxon>
    </lineage>
</organism>
<dbReference type="Gene3D" id="3.40.50.2000">
    <property type="entry name" value="Glycogen Phosphorylase B"/>
    <property type="match status" value="2"/>
</dbReference>
<feature type="domain" description="Glycosyl transferase family 1" evidence="1">
    <location>
        <begin position="189"/>
        <end position="346"/>
    </location>
</feature>
<dbReference type="InterPro" id="IPR050194">
    <property type="entry name" value="Glycosyltransferase_grp1"/>
</dbReference>
<dbReference type="Proteomes" id="UP000265882">
    <property type="component" value="Unassembled WGS sequence"/>
</dbReference>
<dbReference type="SUPFAM" id="SSF53756">
    <property type="entry name" value="UDP-Glycosyltransferase/glycogen phosphorylase"/>
    <property type="match status" value="1"/>
</dbReference>
<dbReference type="EMBL" id="QZKU01000041">
    <property type="protein sequence ID" value="RJP24069.1"/>
    <property type="molecule type" value="Genomic_DNA"/>
</dbReference>
<dbReference type="Pfam" id="PF00534">
    <property type="entry name" value="Glycos_transf_1"/>
    <property type="match status" value="1"/>
</dbReference>
<proteinExistence type="predicted"/>
<evidence type="ECO:0000259" key="1">
    <source>
        <dbReference type="Pfam" id="PF00534"/>
    </source>
</evidence>
<dbReference type="AlphaFoldDB" id="A0A3A4NYY7"/>